<evidence type="ECO:0000313" key="1">
    <source>
        <dbReference type="EMBL" id="KAJ8105235.1"/>
    </source>
</evidence>
<comment type="caution">
    <text evidence="1">The sequence shown here is derived from an EMBL/GenBank/DDBJ whole genome shotgun (WGS) entry which is preliminary data.</text>
</comment>
<sequence length="460" mass="49520">MIASSLKVVLDGDVVADVPSVEQAPPIQAVQSPVVQTEQTPAIQVEQPTLVEIPTNSSTIDASRALQIISEESGVAESDLTDETYFGDIGVDSLLSLVIVSRFREELDLEEPTDSLLVDCPTVADLKAYLGGNASDDSFVCVTPDMDANPTPATEISDAEDLPMLDSKSSYTIDIRSVSPEPPAYSNIKSGGPVPPATSVVLQGSPKTAKKTLFLFPDGSGSATSYSSIPRLGQDVCVVALNSPFLKTPEGLRECALDDLVDSYLTELRRRQPNGPYDLGGWSAGGILAYRATQLLCDQGEQVLSLTLIDSPTPTGLDRLPAHFYEFCDSLSLFGSNAKGGSGNSKPAWLIPHFNATIDVLHDYWADPLLPEECPKVTIIWACESVMDAPGVPRLPPHPDDTEGMKFLTERRKDFSGNGWEKLFPDGEIVIGRIHGANHFSMLKRPHAEALADLIRDALE</sequence>
<proteinExistence type="predicted"/>
<dbReference type="EMBL" id="JAPESX010003307">
    <property type="protein sequence ID" value="KAJ8105235.1"/>
    <property type="molecule type" value="Genomic_DNA"/>
</dbReference>
<dbReference type="Proteomes" id="UP001153334">
    <property type="component" value="Unassembled WGS sequence"/>
</dbReference>
<name>A0ACC2HQD1_9PEZI</name>
<keyword evidence="2" id="KW-1185">Reference proteome</keyword>
<protein>
    <submittedName>
        <fullName evidence="1">Uncharacterized protein</fullName>
    </submittedName>
</protein>
<gene>
    <name evidence="1" type="ORF">ONZ43_g7506</name>
</gene>
<evidence type="ECO:0000313" key="2">
    <source>
        <dbReference type="Proteomes" id="UP001153334"/>
    </source>
</evidence>
<accession>A0ACC2HQD1</accession>
<reference evidence="1" key="1">
    <citation type="submission" date="2022-11" db="EMBL/GenBank/DDBJ databases">
        <title>Genome Sequence of Nemania bipapillata.</title>
        <authorList>
            <person name="Buettner E."/>
        </authorList>
    </citation>
    <scope>NUCLEOTIDE SEQUENCE</scope>
    <source>
        <strain evidence="1">CP14</strain>
    </source>
</reference>
<organism evidence="1 2">
    <name type="scientific">Nemania bipapillata</name>
    <dbReference type="NCBI Taxonomy" id="110536"/>
    <lineage>
        <taxon>Eukaryota</taxon>
        <taxon>Fungi</taxon>
        <taxon>Dikarya</taxon>
        <taxon>Ascomycota</taxon>
        <taxon>Pezizomycotina</taxon>
        <taxon>Sordariomycetes</taxon>
        <taxon>Xylariomycetidae</taxon>
        <taxon>Xylariales</taxon>
        <taxon>Xylariaceae</taxon>
        <taxon>Nemania</taxon>
    </lineage>
</organism>